<dbReference type="AlphaFoldDB" id="B8CYX7"/>
<dbReference type="HOGENOM" id="CLU_131578_0_0_9"/>
<dbReference type="eggNOG" id="COG0816">
    <property type="taxonomic scope" value="Bacteria"/>
</dbReference>
<dbReference type="SMART" id="SM00732">
    <property type="entry name" value="YqgFc"/>
    <property type="match status" value="1"/>
</dbReference>
<sequence length="131" mass="14718">MVLAIDPGRDKCGIAVVDRNLKIFYRAIVSPGKLGSYLQKLSHRYSLEGIVLGNGTFSGEVKKIIEATVNIPVHEVDESYTTLEAEERYRQEHYTGWKVFLKFLGWKPACPLDDLVAVVLAGRYFQGKNAE</sequence>
<dbReference type="SUPFAM" id="SSF53098">
    <property type="entry name" value="Ribonuclease H-like"/>
    <property type="match status" value="1"/>
</dbReference>
<dbReference type="STRING" id="373903.Hore_17470"/>
<proteinExistence type="predicted"/>
<dbReference type="Proteomes" id="UP000000719">
    <property type="component" value="Chromosome"/>
</dbReference>
<dbReference type="InterPro" id="IPR037027">
    <property type="entry name" value="YqgF/RNaseH-like_dom_sf"/>
</dbReference>
<reference evidence="2 3" key="1">
    <citation type="journal article" date="2009" name="PLoS ONE">
        <title>Genome analysis of the anaerobic thermohalophilic bacterium Halothermothrix orenii.</title>
        <authorList>
            <person name="Mavromatis K."/>
            <person name="Ivanova N."/>
            <person name="Anderson I."/>
            <person name="Lykidis A."/>
            <person name="Hooper S.D."/>
            <person name="Sun H."/>
            <person name="Kunin V."/>
            <person name="Lapidus A."/>
            <person name="Hugenholtz P."/>
            <person name="Patel B."/>
            <person name="Kyrpides N.C."/>
        </authorList>
    </citation>
    <scope>NUCLEOTIDE SEQUENCE [LARGE SCALE GENOMIC DNA]</scope>
    <source>
        <strain evidence="3">H 168 / OCM 544 / DSM 9562</strain>
    </source>
</reference>
<evidence type="ECO:0000313" key="3">
    <source>
        <dbReference type="Proteomes" id="UP000000719"/>
    </source>
</evidence>
<dbReference type="InterPro" id="IPR012337">
    <property type="entry name" value="RNaseH-like_sf"/>
</dbReference>
<name>B8CYX7_HALOH</name>
<dbReference type="KEGG" id="hor:Hore_17470"/>
<dbReference type="EMBL" id="CP001098">
    <property type="protein sequence ID" value="ACL70496.1"/>
    <property type="molecule type" value="Genomic_DNA"/>
</dbReference>
<protein>
    <submittedName>
        <fullName evidence="2">Resolvase RNase H domain protein fold protein</fullName>
    </submittedName>
</protein>
<gene>
    <name evidence="2" type="ordered locus">Hore_17470</name>
</gene>
<dbReference type="InterPro" id="IPR032639">
    <property type="entry name" value="Tex_YqgF"/>
</dbReference>
<evidence type="ECO:0000313" key="2">
    <source>
        <dbReference type="EMBL" id="ACL70496.1"/>
    </source>
</evidence>
<accession>B8CYX7</accession>
<organism evidence="2 3">
    <name type="scientific">Halothermothrix orenii (strain H 168 / OCM 544 / DSM 9562)</name>
    <dbReference type="NCBI Taxonomy" id="373903"/>
    <lineage>
        <taxon>Bacteria</taxon>
        <taxon>Bacillati</taxon>
        <taxon>Bacillota</taxon>
        <taxon>Clostridia</taxon>
        <taxon>Halanaerobiales</taxon>
        <taxon>Halothermotrichaceae</taxon>
        <taxon>Halothermothrix</taxon>
    </lineage>
</organism>
<dbReference type="RefSeq" id="WP_015923466.1">
    <property type="nucleotide sequence ID" value="NC_011899.1"/>
</dbReference>
<dbReference type="Gene3D" id="3.30.420.140">
    <property type="entry name" value="YqgF/RNase H-like domain"/>
    <property type="match status" value="1"/>
</dbReference>
<dbReference type="Pfam" id="PF16921">
    <property type="entry name" value="Tex_YqgF"/>
    <property type="match status" value="1"/>
</dbReference>
<dbReference type="GO" id="GO:0006139">
    <property type="term" value="P:nucleobase-containing compound metabolic process"/>
    <property type="evidence" value="ECO:0007669"/>
    <property type="project" value="InterPro"/>
</dbReference>
<keyword evidence="3" id="KW-1185">Reference proteome</keyword>
<feature type="domain" description="YqgF/RNase H-like" evidence="1">
    <location>
        <begin position="1"/>
        <end position="85"/>
    </location>
</feature>
<dbReference type="OrthoDB" id="5161at2"/>
<evidence type="ECO:0000259" key="1">
    <source>
        <dbReference type="SMART" id="SM00732"/>
    </source>
</evidence>
<dbReference type="InterPro" id="IPR006641">
    <property type="entry name" value="YqgF/RNaseH-like_dom"/>
</dbReference>